<feature type="transmembrane region" description="Helical" evidence="13">
    <location>
        <begin position="416"/>
        <end position="435"/>
    </location>
</feature>
<dbReference type="InterPro" id="IPR013011">
    <property type="entry name" value="PTS_EIIB_2"/>
</dbReference>
<dbReference type="PROSITE" id="PS51099">
    <property type="entry name" value="PTS_EIIB_TYPE_2"/>
    <property type="match status" value="1"/>
</dbReference>
<evidence type="ECO:0000256" key="2">
    <source>
        <dbReference type="ARBA" id="ARBA00022448"/>
    </source>
</evidence>
<dbReference type="GO" id="GO:0005886">
    <property type="term" value="C:plasma membrane"/>
    <property type="evidence" value="ECO:0007669"/>
    <property type="project" value="UniProtKB-SubCell"/>
</dbReference>
<dbReference type="InterPro" id="IPR004715">
    <property type="entry name" value="PTS_IIA_fruc"/>
</dbReference>
<evidence type="ECO:0000256" key="6">
    <source>
        <dbReference type="ARBA" id="ARBA00022679"/>
    </source>
</evidence>
<feature type="transmembrane region" description="Helical" evidence="13">
    <location>
        <begin position="568"/>
        <end position="590"/>
    </location>
</feature>
<organism evidence="17 18">
    <name type="scientific">Williamsoniiplasma luminosum</name>
    <dbReference type="NCBI Taxonomy" id="214888"/>
    <lineage>
        <taxon>Bacteria</taxon>
        <taxon>Bacillati</taxon>
        <taxon>Mycoplasmatota</taxon>
        <taxon>Mollicutes</taxon>
        <taxon>Entomoplasmatales</taxon>
        <taxon>Williamsoniiplasma</taxon>
    </lineage>
</organism>
<keyword evidence="4" id="KW-0597">Phosphoprotein</keyword>
<dbReference type="PROSITE" id="PS51104">
    <property type="entry name" value="PTS_EIIC_TYPE_2"/>
    <property type="match status" value="1"/>
</dbReference>
<feature type="transmembrane region" description="Helical" evidence="13">
    <location>
        <begin position="640"/>
        <end position="660"/>
    </location>
</feature>
<evidence type="ECO:0000256" key="10">
    <source>
        <dbReference type="ARBA" id="ARBA00022989"/>
    </source>
</evidence>
<gene>
    <name evidence="17" type="primary">fruA</name>
    <name evidence="17" type="ORF">ELUMI_v1c07790</name>
</gene>
<dbReference type="AlphaFoldDB" id="A0A2K8NXM8"/>
<name>A0A2K8NXM8_9MOLU</name>
<evidence type="ECO:0000256" key="12">
    <source>
        <dbReference type="SAM" id="Coils"/>
    </source>
</evidence>
<keyword evidence="8 13" id="KW-0812">Transmembrane</keyword>
<dbReference type="Proteomes" id="UP000232063">
    <property type="component" value="Chromosome"/>
</dbReference>
<dbReference type="InterPro" id="IPR016152">
    <property type="entry name" value="PTrfase/Anion_transptr"/>
</dbReference>
<dbReference type="Gene3D" id="3.40.50.2300">
    <property type="match status" value="1"/>
</dbReference>
<sequence>MNSNILNKNFVFLDIDVKNQTEAFKFLADQAAALKLILVKDKKFLIEGFEKREQEGSTGFEDGFAIPHARIAQIKKAAILVLRFKKAIDWKSMDDKPTKIAIALLIPDGPSGDEHLAILSDVALKLMNEEFKKLMKSAKTPTQILKAFEIKKEEVKHDVAPPKTESLNIVGITACVVGIAHTYMAEERMLSEVPKMGYNIRIETQGSKGIGTQLTQKEIDAADLVIFATDVDIDKERFVGKKFYQTKVSDAIKNPQAVVNNAIAKGYVIEANKGSFDNKNSMAKVKAKVGVLQHILAGISYMIPIIVLGGICLAFSIGLAKAIWGPSAGTAGPMIPGPDGKLIQDPNIFYPWGPLAVLDKIGGVAFALMIPILAGFIANSIAGRAAIAPAMVGAFIGNDAGKFMPLPGMDAVQTPTGFIGAIIAGLLVGYFVRWVNTWNVPKSIRPAMPIFFIPLTAGIGISLIFIYVIGGPIGFVMEKFSNAIKEAYQSGTIGLGLGLGLGIVLGAMAGFDMGGPINKIAFVTSSALITAGIQQPMGAMAAGIPVAPLAMGISTLVFPRYYNKDEKGLGIAAIIMGMIGISEGAIPFAIRDPRRAIVCNVLGSAVAGGIAGAFLITDAAAHGGPIVAILGAVPYGLDTLWYFMAVAIGVTVTVLSYGLWMKLESGAEKSVREAHNIHITVLRNDKNDKIEEIKAEINNIKHADKLAKKETGNDVKSTAKIESLKAQIVEIKENFKTVVLKNKAIMKEIETNEKTAIKNHKNDMKLEFGKINENSKAEKSTIKDIKNNKEKLDKLSDIKEQQRENKLAVRAKYHQEFVDRYNQQIVA</sequence>
<dbReference type="EMBL" id="CP024963">
    <property type="protein sequence ID" value="ATZ17501.1"/>
    <property type="molecule type" value="Genomic_DNA"/>
</dbReference>
<feature type="transmembrane region" description="Helical" evidence="13">
    <location>
        <begin position="447"/>
        <end position="470"/>
    </location>
</feature>
<dbReference type="Pfam" id="PF00359">
    <property type="entry name" value="PTS_EIIA_2"/>
    <property type="match status" value="1"/>
</dbReference>
<dbReference type="GO" id="GO:0009401">
    <property type="term" value="P:phosphoenolpyruvate-dependent sugar phosphotransferase system"/>
    <property type="evidence" value="ECO:0007669"/>
    <property type="project" value="UniProtKB-KW"/>
</dbReference>
<evidence type="ECO:0000256" key="13">
    <source>
        <dbReference type="SAM" id="Phobius"/>
    </source>
</evidence>
<keyword evidence="3" id="KW-1003">Cell membrane</keyword>
<feature type="domain" description="PTS EIIB type-2" evidence="15">
    <location>
        <begin position="169"/>
        <end position="264"/>
    </location>
</feature>
<evidence type="ECO:0000256" key="4">
    <source>
        <dbReference type="ARBA" id="ARBA00022553"/>
    </source>
</evidence>
<dbReference type="InterPro" id="IPR002178">
    <property type="entry name" value="PTS_EIIA_type-2_dom"/>
</dbReference>
<dbReference type="InterPro" id="IPR050864">
    <property type="entry name" value="Bacterial_PTS_Sugar_Transport"/>
</dbReference>
<evidence type="ECO:0000256" key="9">
    <source>
        <dbReference type="ARBA" id="ARBA00022777"/>
    </source>
</evidence>
<dbReference type="PANTHER" id="PTHR30505">
    <property type="entry name" value="FRUCTOSE-LIKE PERMEASE"/>
    <property type="match status" value="1"/>
</dbReference>
<evidence type="ECO:0000256" key="1">
    <source>
        <dbReference type="ARBA" id="ARBA00004429"/>
    </source>
</evidence>
<proteinExistence type="predicted"/>
<evidence type="ECO:0000259" key="16">
    <source>
        <dbReference type="PROSITE" id="PS51104"/>
    </source>
</evidence>
<keyword evidence="18" id="KW-1185">Reference proteome</keyword>
<keyword evidence="11 13" id="KW-0472">Membrane</keyword>
<evidence type="ECO:0000256" key="5">
    <source>
        <dbReference type="ARBA" id="ARBA00022597"/>
    </source>
</evidence>
<feature type="transmembrane region" description="Helical" evidence="13">
    <location>
        <begin position="301"/>
        <end position="324"/>
    </location>
</feature>
<dbReference type="PROSITE" id="PS51094">
    <property type="entry name" value="PTS_EIIA_TYPE_2"/>
    <property type="match status" value="1"/>
</dbReference>
<dbReference type="SUPFAM" id="SSF55804">
    <property type="entry name" value="Phoshotransferase/anion transport protein"/>
    <property type="match status" value="1"/>
</dbReference>
<dbReference type="PANTHER" id="PTHR30505:SF0">
    <property type="entry name" value="FRUCTOSE-LIKE PTS SYSTEM EIIBC COMPONENT-RELATED"/>
    <property type="match status" value="1"/>
</dbReference>
<keyword evidence="7" id="KW-0598">Phosphotransferase system</keyword>
<dbReference type="GO" id="GO:0005351">
    <property type="term" value="F:carbohydrate:proton symporter activity"/>
    <property type="evidence" value="ECO:0007669"/>
    <property type="project" value="InterPro"/>
</dbReference>
<keyword evidence="5" id="KW-0762">Sugar transport</keyword>
<keyword evidence="6" id="KW-0808">Transferase</keyword>
<evidence type="ECO:0000259" key="15">
    <source>
        <dbReference type="PROSITE" id="PS51099"/>
    </source>
</evidence>
<feature type="transmembrane region" description="Helical" evidence="13">
    <location>
        <begin position="540"/>
        <end position="562"/>
    </location>
</feature>
<evidence type="ECO:0000313" key="18">
    <source>
        <dbReference type="Proteomes" id="UP000232063"/>
    </source>
</evidence>
<dbReference type="CDD" id="cd00211">
    <property type="entry name" value="PTS_IIA_fru"/>
    <property type="match status" value="1"/>
</dbReference>
<dbReference type="Gene3D" id="3.40.930.10">
    <property type="entry name" value="Mannitol-specific EII, Chain A"/>
    <property type="match status" value="1"/>
</dbReference>
<dbReference type="NCBIfam" id="TIGR00848">
    <property type="entry name" value="fruA"/>
    <property type="match status" value="1"/>
</dbReference>
<evidence type="ECO:0000313" key="17">
    <source>
        <dbReference type="EMBL" id="ATZ17501.1"/>
    </source>
</evidence>
<dbReference type="InterPro" id="IPR003501">
    <property type="entry name" value="PTS_EIIB_2/3"/>
</dbReference>
<dbReference type="GO" id="GO:0016301">
    <property type="term" value="F:kinase activity"/>
    <property type="evidence" value="ECO:0007669"/>
    <property type="project" value="UniProtKB-KW"/>
</dbReference>
<keyword evidence="2" id="KW-0813">Transport</keyword>
<dbReference type="InterPro" id="IPR036095">
    <property type="entry name" value="PTS_EIIB-like_sf"/>
</dbReference>
<dbReference type="NCBIfam" id="TIGR00829">
    <property type="entry name" value="FRU"/>
    <property type="match status" value="1"/>
</dbReference>
<protein>
    <submittedName>
        <fullName evidence="17">PTS system, fructose-specific IIABC component</fullName>
    </submittedName>
</protein>
<keyword evidence="12" id="KW-0175">Coiled coil</keyword>
<dbReference type="NCBIfam" id="TIGR01427">
    <property type="entry name" value="PTS_IIC_fructo"/>
    <property type="match status" value="1"/>
</dbReference>
<dbReference type="InterPro" id="IPR003353">
    <property type="entry name" value="PTS_IIB_fruc"/>
</dbReference>
<dbReference type="RefSeq" id="WP_025734603.1">
    <property type="nucleotide sequence ID" value="NZ_CP024963.1"/>
</dbReference>
<keyword evidence="10 13" id="KW-1133">Transmembrane helix</keyword>
<dbReference type="SUPFAM" id="SSF52794">
    <property type="entry name" value="PTS system IIB component-like"/>
    <property type="match status" value="1"/>
</dbReference>
<feature type="coiled-coil region" evidence="12">
    <location>
        <begin position="683"/>
        <end position="710"/>
    </location>
</feature>
<evidence type="ECO:0000259" key="14">
    <source>
        <dbReference type="PROSITE" id="PS51094"/>
    </source>
</evidence>
<dbReference type="KEGG" id="elj:ELUMI_v1c07790"/>
<dbReference type="GO" id="GO:0022877">
    <property type="term" value="F:protein-N(PI)-phosphohistidine-fructose phosphotransferase system transporter activity"/>
    <property type="evidence" value="ECO:0007669"/>
    <property type="project" value="InterPro"/>
</dbReference>
<evidence type="ECO:0000256" key="3">
    <source>
        <dbReference type="ARBA" id="ARBA00022475"/>
    </source>
</evidence>
<feature type="transmembrane region" description="Helical" evidence="13">
    <location>
        <begin position="491"/>
        <end position="511"/>
    </location>
</feature>
<keyword evidence="9" id="KW-0418">Kinase</keyword>
<evidence type="ECO:0000256" key="8">
    <source>
        <dbReference type="ARBA" id="ARBA00022692"/>
    </source>
</evidence>
<dbReference type="OrthoDB" id="9782569at2"/>
<feature type="domain" description="PTS EIIC type-2" evidence="16">
    <location>
        <begin position="291"/>
        <end position="657"/>
    </location>
</feature>
<comment type="subcellular location">
    <subcellularLocation>
        <location evidence="1">Cell inner membrane</location>
        <topology evidence="1">Multi-pass membrane protein</topology>
    </subcellularLocation>
</comment>
<evidence type="ECO:0000256" key="7">
    <source>
        <dbReference type="ARBA" id="ARBA00022683"/>
    </source>
</evidence>
<dbReference type="InterPro" id="IPR013014">
    <property type="entry name" value="PTS_EIIC_2"/>
</dbReference>
<dbReference type="GO" id="GO:0090563">
    <property type="term" value="F:protein-phosphocysteine-sugar phosphotransferase activity"/>
    <property type="evidence" value="ECO:0007669"/>
    <property type="project" value="TreeGrafter"/>
</dbReference>
<evidence type="ECO:0000256" key="11">
    <source>
        <dbReference type="ARBA" id="ARBA00023136"/>
    </source>
</evidence>
<feature type="transmembrane region" description="Helical" evidence="13">
    <location>
        <begin position="597"/>
        <end position="620"/>
    </location>
</feature>
<dbReference type="Pfam" id="PF02302">
    <property type="entry name" value="PTS_IIB"/>
    <property type="match status" value="1"/>
</dbReference>
<reference evidence="17 18" key="1">
    <citation type="submission" date="2017-11" db="EMBL/GenBank/DDBJ databases">
        <title>Genome sequence of Entomoplasma luminosum PIMN-1 (ATCC 49195).</title>
        <authorList>
            <person name="Lo W.-S."/>
            <person name="Gasparich G.E."/>
            <person name="Kuo C.-H."/>
        </authorList>
    </citation>
    <scope>NUCLEOTIDE SEQUENCE [LARGE SCALE GENOMIC DNA]</scope>
    <source>
        <strain evidence="17 18">PIMN-1</strain>
    </source>
</reference>
<feature type="domain" description="PTS EIIA type-2" evidence="14">
    <location>
        <begin position="4"/>
        <end position="151"/>
    </location>
</feature>
<dbReference type="CDD" id="cd05569">
    <property type="entry name" value="PTS_IIB_fructose"/>
    <property type="match status" value="1"/>
</dbReference>
<accession>A0A2K8NXM8</accession>
<dbReference type="InterPro" id="IPR006327">
    <property type="entry name" value="PTS_IIC_fruc"/>
</dbReference>